<dbReference type="EMBL" id="CP091244">
    <property type="protein sequence ID" value="UJS25172.1"/>
    <property type="molecule type" value="Genomic_DNA"/>
</dbReference>
<evidence type="ECO:0000313" key="7">
    <source>
        <dbReference type="EMBL" id="UJS25172.1"/>
    </source>
</evidence>
<keyword evidence="3" id="KW-0808">Transferase</keyword>
<dbReference type="Proteomes" id="UP001054801">
    <property type="component" value="Chromosome"/>
</dbReference>
<keyword evidence="2 7" id="KW-0489">Methyltransferase</keyword>
<evidence type="ECO:0000256" key="4">
    <source>
        <dbReference type="ARBA" id="ARBA00022747"/>
    </source>
</evidence>
<evidence type="ECO:0000256" key="2">
    <source>
        <dbReference type="ARBA" id="ARBA00022603"/>
    </source>
</evidence>
<name>A0ABY3T059_9GAMM</name>
<organism evidence="7 8">
    <name type="scientific">Thiothrix winogradskyi</name>
    <dbReference type="NCBI Taxonomy" id="96472"/>
    <lineage>
        <taxon>Bacteria</taxon>
        <taxon>Pseudomonadati</taxon>
        <taxon>Pseudomonadota</taxon>
        <taxon>Gammaproteobacteria</taxon>
        <taxon>Thiotrichales</taxon>
        <taxon>Thiotrichaceae</taxon>
        <taxon>Thiothrix</taxon>
    </lineage>
</organism>
<dbReference type="PRINTS" id="PR00507">
    <property type="entry name" value="N12N6MTFRASE"/>
</dbReference>
<keyword evidence="4" id="KW-0680">Restriction system</keyword>
<dbReference type="InterPro" id="IPR002052">
    <property type="entry name" value="DNA_methylase_N6_adenine_CS"/>
</dbReference>
<dbReference type="PANTHER" id="PTHR42998">
    <property type="entry name" value="TYPE I RESTRICTION ENZYME HINDVIIP M PROTEIN-RELATED"/>
    <property type="match status" value="1"/>
</dbReference>
<dbReference type="Pfam" id="PF13588">
    <property type="entry name" value="HSDR_N_2"/>
    <property type="match status" value="1"/>
</dbReference>
<evidence type="ECO:0000256" key="1">
    <source>
        <dbReference type="ARBA" id="ARBA00006594"/>
    </source>
</evidence>
<sequence>MQITTLPDGKICDYIDGTIRNDTPEEYVRQNIERRLVKELGYKPERIAVEFPIKVGSSTKRVDLAIFPEGAQHIQVNIDIIIECKHEKVRPSDKKDGEEQLKSYMSACPNASWGMWTNARHKSVYRRIVVAGRTEWEEPNDIPAHDGNIDDTNRPTRDRLVQSTDDNLLFSFRTCHDHIYVTDGLPKDKAFFELLKVIFCKIHDERNVSKPLEFYSTAKEKASNDGRLTVQKRIGKIFDEVKKRYSAIFDTNDVITLKPRSLAYIVGEIQRYNFLDTHIDVKGKAYEELVGSNLRGDRGEFFTPRNIQRMAIRMLDIKQDEKILDPSCGTGGFLVIAMNEVIARLRGRISGLPDTDAYRHALNEEIRETASRCFFGFDINRELVKATKMNMVMNNDGSGNILQNDSLLHPHQWEAEFREKLAKALEIDPAELHGPDSIGYFDVIASNPPFGGRLPVSDRETLVQYDLAHVWKRTKDGGWQKTDDLYASRPPEILFIERCWQLLKPAGRVAIVLPDGILGNPELEYVRYWMITRCRIVASIDLHPDTFQPNNGTQTSVLILQKKTDAEIRKEERQRQLDDYEIFMAQVLAVGHDKRGNIIYKRNDEGEEILFATQEDGTELFEVGAHGDASRRIVRPGKQIDDDTPVVANEFLTWKNNTAVLGW</sequence>
<dbReference type="SUPFAM" id="SSF53335">
    <property type="entry name" value="S-adenosyl-L-methionine-dependent methyltransferases"/>
    <property type="match status" value="1"/>
</dbReference>
<feature type="domain" description="Type I restriction enzyme R protein N-terminal" evidence="6">
    <location>
        <begin position="24"/>
        <end position="143"/>
    </location>
</feature>
<accession>A0ABY3T059</accession>
<evidence type="ECO:0000256" key="3">
    <source>
        <dbReference type="ARBA" id="ARBA00022679"/>
    </source>
</evidence>
<evidence type="ECO:0000259" key="5">
    <source>
        <dbReference type="Pfam" id="PF02384"/>
    </source>
</evidence>
<proteinExistence type="inferred from homology"/>
<dbReference type="InterPro" id="IPR029063">
    <property type="entry name" value="SAM-dependent_MTases_sf"/>
</dbReference>
<dbReference type="RefSeq" id="WP_236499911.1">
    <property type="nucleotide sequence ID" value="NZ_CP091244.1"/>
</dbReference>
<dbReference type="Gene3D" id="3.40.50.150">
    <property type="entry name" value="Vaccinia Virus protein VP39"/>
    <property type="match status" value="1"/>
</dbReference>
<dbReference type="GO" id="GO:0008168">
    <property type="term" value="F:methyltransferase activity"/>
    <property type="evidence" value="ECO:0007669"/>
    <property type="project" value="UniProtKB-KW"/>
</dbReference>
<protein>
    <submittedName>
        <fullName evidence="7">N-6 DNA methylase</fullName>
    </submittedName>
</protein>
<feature type="domain" description="DNA methylase adenine-specific" evidence="5">
    <location>
        <begin position="279"/>
        <end position="569"/>
    </location>
</feature>
<evidence type="ECO:0000313" key="8">
    <source>
        <dbReference type="Proteomes" id="UP001054801"/>
    </source>
</evidence>
<reference evidence="7" key="1">
    <citation type="journal article" date="2022" name="Microorganisms">
        <title>Two New Species of Filamentous Sulfur Bacteria of the Genus Thiothrix, Thiothrix winogradskyi sp. nov. and 'Candidatus Thiothrix sulfatifontis' sp. nov.</title>
        <authorList>
            <person name="Ravin N.V."/>
            <person name="Rossetti S."/>
            <person name="Beletsky A.V."/>
            <person name="Kadnikov V.V."/>
            <person name="Rudenko T.S."/>
            <person name="Smolyakov D.D."/>
            <person name="Moskvitina M.I."/>
            <person name="Gureeva M.V."/>
            <person name="Mardanov A.V."/>
            <person name="Grabovich M.Y."/>
        </authorList>
    </citation>
    <scope>NUCLEOTIDE SEQUENCE</scope>
    <source>
        <strain evidence="7">CT3</strain>
    </source>
</reference>
<evidence type="ECO:0000259" key="6">
    <source>
        <dbReference type="Pfam" id="PF13588"/>
    </source>
</evidence>
<keyword evidence="8" id="KW-1185">Reference proteome</keyword>
<dbReference type="InterPro" id="IPR052916">
    <property type="entry name" value="Type-I_RE_MTase_Subunit"/>
</dbReference>
<dbReference type="InterPro" id="IPR003356">
    <property type="entry name" value="DNA_methylase_A-5"/>
</dbReference>
<comment type="similarity">
    <text evidence="1">Belongs to the N(4)/N(6)-methyltransferase family.</text>
</comment>
<dbReference type="InterPro" id="IPR029464">
    <property type="entry name" value="HSDR_N"/>
</dbReference>
<dbReference type="GO" id="GO:0032259">
    <property type="term" value="P:methylation"/>
    <property type="evidence" value="ECO:0007669"/>
    <property type="project" value="UniProtKB-KW"/>
</dbReference>
<dbReference type="PANTHER" id="PTHR42998:SF1">
    <property type="entry name" value="TYPE I RESTRICTION ENZYME HINDI METHYLASE SUBUNIT"/>
    <property type="match status" value="1"/>
</dbReference>
<dbReference type="Pfam" id="PF02384">
    <property type="entry name" value="N6_Mtase"/>
    <property type="match status" value="1"/>
</dbReference>
<dbReference type="PROSITE" id="PS00092">
    <property type="entry name" value="N6_MTASE"/>
    <property type="match status" value="1"/>
</dbReference>
<gene>
    <name evidence="7" type="ORF">L2Y54_03805</name>
</gene>